<keyword evidence="4 6" id="KW-1133">Transmembrane helix</keyword>
<evidence type="ECO:0000256" key="3">
    <source>
        <dbReference type="ARBA" id="ARBA00022692"/>
    </source>
</evidence>
<feature type="transmembrane region" description="Helical" evidence="6">
    <location>
        <begin position="181"/>
        <end position="202"/>
    </location>
</feature>
<feature type="transmembrane region" description="Helical" evidence="6">
    <location>
        <begin position="370"/>
        <end position="389"/>
    </location>
</feature>
<proteinExistence type="predicted"/>
<evidence type="ECO:0000256" key="4">
    <source>
        <dbReference type="ARBA" id="ARBA00022989"/>
    </source>
</evidence>
<feature type="transmembrane region" description="Helical" evidence="6">
    <location>
        <begin position="113"/>
        <end position="134"/>
    </location>
</feature>
<evidence type="ECO:0000313" key="9">
    <source>
        <dbReference type="Proteomes" id="UP000216052"/>
    </source>
</evidence>
<keyword evidence="9" id="KW-1185">Reference proteome</keyword>
<dbReference type="PROSITE" id="PS50850">
    <property type="entry name" value="MFS"/>
    <property type="match status" value="1"/>
</dbReference>
<dbReference type="PANTHER" id="PTHR43791:SF36">
    <property type="entry name" value="TRANSPORTER, PUTATIVE (AFU_ORTHOLOGUE AFUA_6G08340)-RELATED"/>
    <property type="match status" value="1"/>
</dbReference>
<dbReference type="InterPro" id="IPR011701">
    <property type="entry name" value="MFS"/>
</dbReference>
<dbReference type="Gene3D" id="1.20.1250.20">
    <property type="entry name" value="MFS general substrate transporter like domains"/>
    <property type="match status" value="2"/>
</dbReference>
<reference evidence="8" key="1">
    <citation type="submission" date="2024-05" db="EMBL/GenBank/DDBJ databases">
        <title>Isolation and characterization of Sporomusa carbonis sp. nov., a carboxydotrophic hydrogenogen in the genus of Sporomusa isolated from a charcoal burning pile.</title>
        <authorList>
            <person name="Boeer T."/>
            <person name="Rosenbaum F."/>
            <person name="Eysell L."/>
            <person name="Mueller V."/>
            <person name="Daniel R."/>
            <person name="Poehlein A."/>
        </authorList>
    </citation>
    <scope>NUCLEOTIDE SEQUENCE [LARGE SCALE GENOMIC DNA]</scope>
    <source>
        <strain evidence="8">DSM 3132</strain>
    </source>
</reference>
<dbReference type="Proteomes" id="UP000216052">
    <property type="component" value="Chromosome"/>
</dbReference>
<dbReference type="PANTHER" id="PTHR43791">
    <property type="entry name" value="PERMEASE-RELATED"/>
    <property type="match status" value="1"/>
</dbReference>
<dbReference type="SUPFAM" id="SSF103473">
    <property type="entry name" value="MFS general substrate transporter"/>
    <property type="match status" value="1"/>
</dbReference>
<dbReference type="EMBL" id="CP155571">
    <property type="protein sequence ID" value="XFO70679.1"/>
    <property type="molecule type" value="Genomic_DNA"/>
</dbReference>
<keyword evidence="2" id="KW-0813">Transport</keyword>
<feature type="transmembrane region" description="Helical" evidence="6">
    <location>
        <begin position="395"/>
        <end position="421"/>
    </location>
</feature>
<keyword evidence="5 6" id="KW-0472">Membrane</keyword>
<feature type="transmembrane region" description="Helical" evidence="6">
    <location>
        <begin position="18"/>
        <end position="35"/>
    </location>
</feature>
<dbReference type="InterPro" id="IPR020846">
    <property type="entry name" value="MFS_dom"/>
</dbReference>
<evidence type="ECO:0000256" key="5">
    <source>
        <dbReference type="ARBA" id="ARBA00023136"/>
    </source>
</evidence>
<evidence type="ECO:0000256" key="6">
    <source>
        <dbReference type="SAM" id="Phobius"/>
    </source>
</evidence>
<comment type="subcellular location">
    <subcellularLocation>
        <location evidence="1">Cell membrane</location>
        <topology evidence="1">Multi-pass membrane protein</topology>
    </subcellularLocation>
</comment>
<feature type="transmembrane region" description="Helical" evidence="6">
    <location>
        <begin position="340"/>
        <end position="358"/>
    </location>
</feature>
<feature type="transmembrane region" description="Helical" evidence="6">
    <location>
        <begin position="315"/>
        <end position="334"/>
    </location>
</feature>
<feature type="transmembrane region" description="Helical" evidence="6">
    <location>
        <begin position="146"/>
        <end position="169"/>
    </location>
</feature>
<gene>
    <name evidence="8" type="primary">ttuB_2</name>
    <name evidence="8" type="ORF">SPACI_006780</name>
</gene>
<feature type="transmembrane region" description="Helical" evidence="6">
    <location>
        <begin position="248"/>
        <end position="273"/>
    </location>
</feature>
<feature type="transmembrane region" description="Helical" evidence="6">
    <location>
        <begin position="285"/>
        <end position="303"/>
    </location>
</feature>
<feature type="transmembrane region" description="Helical" evidence="6">
    <location>
        <begin position="55"/>
        <end position="76"/>
    </location>
</feature>
<name>A0ABZ3IXW2_SPOA4</name>
<accession>A0ABZ3IXW2</accession>
<dbReference type="Pfam" id="PF07690">
    <property type="entry name" value="MFS_1"/>
    <property type="match status" value="1"/>
</dbReference>
<dbReference type="RefSeq" id="WP_093796377.1">
    <property type="nucleotide sequence ID" value="NZ_CP155571.1"/>
</dbReference>
<dbReference type="InterPro" id="IPR036259">
    <property type="entry name" value="MFS_trans_sf"/>
</dbReference>
<keyword evidence="3 6" id="KW-0812">Transmembrane</keyword>
<evidence type="ECO:0000256" key="2">
    <source>
        <dbReference type="ARBA" id="ARBA00022448"/>
    </source>
</evidence>
<dbReference type="CDD" id="cd17319">
    <property type="entry name" value="MFS_ExuT_GudP_like"/>
    <property type="match status" value="1"/>
</dbReference>
<evidence type="ECO:0000259" key="7">
    <source>
        <dbReference type="PROSITE" id="PS50850"/>
    </source>
</evidence>
<evidence type="ECO:0000256" key="1">
    <source>
        <dbReference type="ARBA" id="ARBA00004651"/>
    </source>
</evidence>
<evidence type="ECO:0000313" key="8">
    <source>
        <dbReference type="EMBL" id="XFO70679.1"/>
    </source>
</evidence>
<sequence>MNHSVAVPELGVRTLRKVRWHIVSFAFLLYFFNVVDRLNVGFAALQMNKDLDITAVDFGFVSAMFFVSYFFFQVPSNMILQRTKANRWIAFILCGWGVVTAATFFVQNVTQMLLCRFLLGIFEAGFFPGMIFYFSRWFPSREMAKVTAFFMLAGSLSSAIASPISGWIIEHLRWFDYAGWRWLFAVEGIPTALLGIMTVFFLTNTPQDAKWLSKEEKEWLTSELAKEQSGKEKAGSLRLARIFSNPTLWRLAGIYGFVQGAAQAAAFWLPGIIKQFSGSFSDTEVGIVMALPFLCATITMPLWGAHSDKTNERRYHTGLPILLFGLAFLVLALVDSLPVKMLALAFYGIGTYCYYGPFWALPGMLLSPSALAVSVAVINSCSSLGGFGTNYINGYVATLFGTTGVLVFSVLLCLISFLLVVTMPIADDKATETKASATM</sequence>
<protein>
    <submittedName>
        <fullName evidence="8">Tartrate transporter</fullName>
    </submittedName>
</protein>
<feature type="domain" description="Major facilitator superfamily (MFS) profile" evidence="7">
    <location>
        <begin position="22"/>
        <end position="428"/>
    </location>
</feature>
<organism evidence="8 9">
    <name type="scientific">Sporomusa acidovorans (strain ATCC 49682 / DSM 3132 / Mol)</name>
    <dbReference type="NCBI Taxonomy" id="1123286"/>
    <lineage>
        <taxon>Bacteria</taxon>
        <taxon>Bacillati</taxon>
        <taxon>Bacillota</taxon>
        <taxon>Negativicutes</taxon>
        <taxon>Selenomonadales</taxon>
        <taxon>Sporomusaceae</taxon>
        <taxon>Sporomusa</taxon>
    </lineage>
</organism>
<feature type="transmembrane region" description="Helical" evidence="6">
    <location>
        <begin position="88"/>
        <end position="107"/>
    </location>
</feature>